<sequence length="73" mass="7926">MSQLPSSIDPNLLPSLEMTPAPAQKKLDSELPKTNKNQIKPSMKEEDNNNKGLDSGTPEGRVLAMHACPARLT</sequence>
<gene>
    <name evidence="2" type="ORF">PCANC_20386</name>
</gene>
<evidence type="ECO:0000256" key="1">
    <source>
        <dbReference type="SAM" id="MobiDB-lite"/>
    </source>
</evidence>
<evidence type="ECO:0000313" key="2">
    <source>
        <dbReference type="EMBL" id="PLW36209.1"/>
    </source>
</evidence>
<proteinExistence type="predicted"/>
<comment type="caution">
    <text evidence="2">The sequence shown here is derived from an EMBL/GenBank/DDBJ whole genome shotgun (WGS) entry which is preliminary data.</text>
</comment>
<name>A0A2N5UEN2_9BASI</name>
<dbReference type="Proteomes" id="UP000235388">
    <property type="component" value="Unassembled WGS sequence"/>
</dbReference>
<accession>A0A2N5UEN2</accession>
<dbReference type="EMBL" id="PGCJ01000243">
    <property type="protein sequence ID" value="PLW36209.1"/>
    <property type="molecule type" value="Genomic_DNA"/>
</dbReference>
<feature type="region of interest" description="Disordered" evidence="1">
    <location>
        <begin position="1"/>
        <end position="73"/>
    </location>
</feature>
<evidence type="ECO:0000313" key="3">
    <source>
        <dbReference type="Proteomes" id="UP000235388"/>
    </source>
</evidence>
<protein>
    <submittedName>
        <fullName evidence="2">Uncharacterized protein</fullName>
    </submittedName>
</protein>
<keyword evidence="3" id="KW-1185">Reference proteome</keyword>
<reference evidence="2 3" key="1">
    <citation type="submission" date="2017-11" db="EMBL/GenBank/DDBJ databases">
        <title>De novo assembly and phasing of dikaryotic genomes from two isolates of Puccinia coronata f. sp. avenae, the causal agent of oat crown rust.</title>
        <authorList>
            <person name="Miller M.E."/>
            <person name="Zhang Y."/>
            <person name="Omidvar V."/>
            <person name="Sperschneider J."/>
            <person name="Schwessinger B."/>
            <person name="Raley C."/>
            <person name="Palmer J.M."/>
            <person name="Garnica D."/>
            <person name="Upadhyaya N."/>
            <person name="Rathjen J."/>
            <person name="Taylor J.M."/>
            <person name="Park R.F."/>
            <person name="Dodds P.N."/>
            <person name="Hirsch C.D."/>
            <person name="Kianian S.F."/>
            <person name="Figueroa M."/>
        </authorList>
    </citation>
    <scope>NUCLEOTIDE SEQUENCE [LARGE SCALE GENOMIC DNA]</scope>
    <source>
        <strain evidence="2">12NC29</strain>
    </source>
</reference>
<organism evidence="2 3">
    <name type="scientific">Puccinia coronata f. sp. avenae</name>
    <dbReference type="NCBI Taxonomy" id="200324"/>
    <lineage>
        <taxon>Eukaryota</taxon>
        <taxon>Fungi</taxon>
        <taxon>Dikarya</taxon>
        <taxon>Basidiomycota</taxon>
        <taxon>Pucciniomycotina</taxon>
        <taxon>Pucciniomycetes</taxon>
        <taxon>Pucciniales</taxon>
        <taxon>Pucciniaceae</taxon>
        <taxon>Puccinia</taxon>
    </lineage>
</organism>
<dbReference type="AlphaFoldDB" id="A0A2N5UEN2"/>